<feature type="domain" description="Prenyltransferase alpha-alpha toroid" evidence="8">
    <location>
        <begin position="5"/>
        <end position="347"/>
    </location>
</feature>
<dbReference type="AlphaFoldDB" id="A0A1G4MDM6"/>
<keyword evidence="6" id="KW-0677">Repeat</keyword>
<organism evidence="9 10">
    <name type="scientific">Lachancea fermentati</name>
    <name type="common">Zygosaccharomyces fermentati</name>
    <dbReference type="NCBI Taxonomy" id="4955"/>
    <lineage>
        <taxon>Eukaryota</taxon>
        <taxon>Fungi</taxon>
        <taxon>Dikarya</taxon>
        <taxon>Ascomycota</taxon>
        <taxon>Saccharomycotina</taxon>
        <taxon>Saccharomycetes</taxon>
        <taxon>Saccharomycetales</taxon>
        <taxon>Saccharomycetaceae</taxon>
        <taxon>Lachancea</taxon>
    </lineage>
</organism>
<dbReference type="PANTHER" id="PTHR11774:SF4">
    <property type="entry name" value="GERANYLGERANYL TRANSFERASE TYPE-1 SUBUNIT BETA"/>
    <property type="match status" value="1"/>
</dbReference>
<dbReference type="Pfam" id="PF00432">
    <property type="entry name" value="Prenyltrans"/>
    <property type="match status" value="1"/>
</dbReference>
<dbReference type="PANTHER" id="PTHR11774">
    <property type="entry name" value="GERANYLGERANYL TRANSFERASE TYPE BETA SUBUNIT"/>
    <property type="match status" value="1"/>
</dbReference>
<dbReference type="GO" id="GO:0005953">
    <property type="term" value="C:CAAX-protein geranylgeranyltransferase complex"/>
    <property type="evidence" value="ECO:0007669"/>
    <property type="project" value="TreeGrafter"/>
</dbReference>
<keyword evidence="5" id="KW-0479">Metal-binding</keyword>
<comment type="similarity">
    <text evidence="2">Belongs to the protein prenyltransferase subunit beta family.</text>
</comment>
<gene>
    <name evidence="9" type="ORF">LAFE_0E10352G</name>
</gene>
<accession>A0A1G4MDM6</accession>
<dbReference type="OMA" id="CHKTFLP"/>
<proteinExistence type="inferred from homology"/>
<dbReference type="InterPro" id="IPR008930">
    <property type="entry name" value="Terpenoid_cyclase/PrenylTrfase"/>
</dbReference>
<dbReference type="EMBL" id="LT598488">
    <property type="protein sequence ID" value="SCW01928.1"/>
    <property type="molecule type" value="Genomic_DNA"/>
</dbReference>
<dbReference type="STRING" id="4955.A0A1G4MDM6"/>
<evidence type="ECO:0000313" key="10">
    <source>
        <dbReference type="Proteomes" id="UP000190831"/>
    </source>
</evidence>
<sequence>MSDKLHVKKHIKYLERHLALLPSKYQEHEPNKLAIICYALVGQACLGVDVPKKYEESKSWLETHYREFNLNGDLVSGFVSCPTMDLTAVPTINLPNTLFALYNMICLDNYEFLFEGIDRDSICRFVSKCQIPGRGTFVSCLDSMDNSIRSPTDSSDLRYCYIAVAILNLMGCQTTVQMRKYIDVDNLLEFIKSHCCMTGGFGQYGEAHAGYTSCALSILDIMGGDCWQILSPDFVSRTIEWLVMRQVSNQGCMKLMVNNENYDLADNGGFQGRENKFADTCYVFWCLNSLEILNRFTKLGTTYHIDALNYLLENTQNDVIGGFAKNDEDDPDPYHTCLGIAAISLINGNFNGPMFLPTTLLYKYRTHYVQ</sequence>
<evidence type="ECO:0000259" key="8">
    <source>
        <dbReference type="Pfam" id="PF00432"/>
    </source>
</evidence>
<evidence type="ECO:0000256" key="2">
    <source>
        <dbReference type="ARBA" id="ARBA00010497"/>
    </source>
</evidence>
<protein>
    <submittedName>
        <fullName evidence="9">LAFE_0E10352g1_1</fullName>
    </submittedName>
</protein>
<dbReference type="Gene3D" id="1.50.10.20">
    <property type="match status" value="1"/>
</dbReference>
<evidence type="ECO:0000256" key="5">
    <source>
        <dbReference type="ARBA" id="ARBA00022723"/>
    </source>
</evidence>
<dbReference type="InterPro" id="IPR001330">
    <property type="entry name" value="Prenyltrans"/>
</dbReference>
<keyword evidence="7" id="KW-0862">Zinc</keyword>
<evidence type="ECO:0000256" key="7">
    <source>
        <dbReference type="ARBA" id="ARBA00022833"/>
    </source>
</evidence>
<dbReference type="OrthoDB" id="24893at2759"/>
<dbReference type="SUPFAM" id="SSF48239">
    <property type="entry name" value="Terpenoid cyclases/Protein prenyltransferases"/>
    <property type="match status" value="1"/>
</dbReference>
<keyword evidence="4" id="KW-0808">Transferase</keyword>
<evidence type="ECO:0000256" key="4">
    <source>
        <dbReference type="ARBA" id="ARBA00022679"/>
    </source>
</evidence>
<reference evidence="10" key="1">
    <citation type="submission" date="2016-03" db="EMBL/GenBank/DDBJ databases">
        <authorList>
            <person name="Devillers H."/>
        </authorList>
    </citation>
    <scope>NUCLEOTIDE SEQUENCE [LARGE SCALE GENOMIC DNA]</scope>
</reference>
<keyword evidence="10" id="KW-1185">Reference proteome</keyword>
<dbReference type="GO" id="GO:0046872">
    <property type="term" value="F:metal ion binding"/>
    <property type="evidence" value="ECO:0007669"/>
    <property type="project" value="UniProtKB-KW"/>
</dbReference>
<evidence type="ECO:0000313" key="9">
    <source>
        <dbReference type="EMBL" id="SCW01928.1"/>
    </source>
</evidence>
<evidence type="ECO:0000256" key="6">
    <source>
        <dbReference type="ARBA" id="ARBA00022737"/>
    </source>
</evidence>
<dbReference type="InterPro" id="IPR045089">
    <property type="entry name" value="PGGT1B-like"/>
</dbReference>
<dbReference type="Proteomes" id="UP000190831">
    <property type="component" value="Chromosome E"/>
</dbReference>
<comment type="cofactor">
    <cofactor evidence="1">
        <name>Zn(2+)</name>
        <dbReference type="ChEBI" id="CHEBI:29105"/>
    </cofactor>
</comment>
<evidence type="ECO:0000256" key="1">
    <source>
        <dbReference type="ARBA" id="ARBA00001947"/>
    </source>
</evidence>
<dbReference type="GO" id="GO:0004662">
    <property type="term" value="F:CAAX-protein geranylgeranyltransferase activity"/>
    <property type="evidence" value="ECO:0007669"/>
    <property type="project" value="TreeGrafter"/>
</dbReference>
<evidence type="ECO:0000256" key="3">
    <source>
        <dbReference type="ARBA" id="ARBA00022602"/>
    </source>
</evidence>
<name>A0A1G4MDM6_LACFM</name>
<keyword evidence="3" id="KW-0637">Prenyltransferase</keyword>